<gene>
    <name evidence="1" type="ORF">RND71_035009</name>
</gene>
<proteinExistence type="predicted"/>
<evidence type="ECO:0000313" key="1">
    <source>
        <dbReference type="EMBL" id="KAK4344833.1"/>
    </source>
</evidence>
<reference evidence="1" key="1">
    <citation type="submission" date="2023-12" db="EMBL/GenBank/DDBJ databases">
        <title>Genome assembly of Anisodus tanguticus.</title>
        <authorList>
            <person name="Wang Y.-J."/>
        </authorList>
    </citation>
    <scope>NUCLEOTIDE SEQUENCE</scope>
    <source>
        <strain evidence="1">KB-2021</strain>
        <tissue evidence="1">Leaf</tissue>
    </source>
</reference>
<accession>A0AAE1R4B1</accession>
<comment type="caution">
    <text evidence="1">The sequence shown here is derived from an EMBL/GenBank/DDBJ whole genome shotgun (WGS) entry which is preliminary data.</text>
</comment>
<keyword evidence="2" id="KW-1185">Reference proteome</keyword>
<organism evidence="1 2">
    <name type="scientific">Anisodus tanguticus</name>
    <dbReference type="NCBI Taxonomy" id="243964"/>
    <lineage>
        <taxon>Eukaryota</taxon>
        <taxon>Viridiplantae</taxon>
        <taxon>Streptophyta</taxon>
        <taxon>Embryophyta</taxon>
        <taxon>Tracheophyta</taxon>
        <taxon>Spermatophyta</taxon>
        <taxon>Magnoliopsida</taxon>
        <taxon>eudicotyledons</taxon>
        <taxon>Gunneridae</taxon>
        <taxon>Pentapetalae</taxon>
        <taxon>asterids</taxon>
        <taxon>lamiids</taxon>
        <taxon>Solanales</taxon>
        <taxon>Solanaceae</taxon>
        <taxon>Solanoideae</taxon>
        <taxon>Hyoscyameae</taxon>
        <taxon>Anisodus</taxon>
    </lineage>
</organism>
<evidence type="ECO:0000313" key="2">
    <source>
        <dbReference type="Proteomes" id="UP001291623"/>
    </source>
</evidence>
<dbReference type="EMBL" id="JAVYJV010000019">
    <property type="protein sequence ID" value="KAK4344833.1"/>
    <property type="molecule type" value="Genomic_DNA"/>
</dbReference>
<protein>
    <submittedName>
        <fullName evidence="1">Uncharacterized protein</fullName>
    </submittedName>
</protein>
<dbReference type="Proteomes" id="UP001291623">
    <property type="component" value="Unassembled WGS sequence"/>
</dbReference>
<name>A0AAE1R4B1_9SOLA</name>
<sequence>MEQLTTEKKREVAVDKLQQRNHVFHYISNNRMSIQQYQLNAKLVWGYNCSSSNR</sequence>
<dbReference type="AlphaFoldDB" id="A0AAE1R4B1"/>